<dbReference type="Gene3D" id="1.10.510.10">
    <property type="entry name" value="Transferase(Phosphotransferase) domain 1"/>
    <property type="match status" value="2"/>
</dbReference>
<dbReference type="InterPro" id="IPR008271">
    <property type="entry name" value="Ser/Thr_kinase_AS"/>
</dbReference>
<dbReference type="Pfam" id="PF07714">
    <property type="entry name" value="PK_Tyr_Ser-Thr"/>
    <property type="match status" value="1"/>
</dbReference>
<keyword evidence="1" id="KW-0808">Transferase</keyword>
<reference evidence="6 7" key="1">
    <citation type="submission" date="2018-09" db="EMBL/GenBank/DDBJ databases">
        <title>Genomic investigation of the strawberry pathogen Phytophthora fragariae indicates pathogenicity is determined by transcriptional variation in three key races.</title>
        <authorList>
            <person name="Adams T.M."/>
            <person name="Armitage A.D."/>
            <person name="Sobczyk M.K."/>
            <person name="Bates H.J."/>
            <person name="Dunwell J.M."/>
            <person name="Nellist C.F."/>
            <person name="Harrison R.J."/>
        </authorList>
    </citation>
    <scope>NUCLEOTIDE SEQUENCE [LARGE SCALE GENOMIC DNA]</scope>
    <source>
        <strain evidence="6 7">ONT-3</strain>
    </source>
</reference>
<feature type="domain" description="Protein kinase" evidence="5">
    <location>
        <begin position="188"/>
        <end position="450"/>
    </location>
</feature>
<keyword evidence="3 4" id="KW-0067">ATP-binding</keyword>
<dbReference type="GO" id="GO:0004674">
    <property type="term" value="F:protein serine/threonine kinase activity"/>
    <property type="evidence" value="ECO:0007669"/>
    <property type="project" value="TreeGrafter"/>
</dbReference>
<dbReference type="SMART" id="SM00220">
    <property type="entry name" value="S_TKc"/>
    <property type="match status" value="1"/>
</dbReference>
<dbReference type="Gene3D" id="3.30.200.20">
    <property type="entry name" value="Phosphorylase Kinase, domain 1"/>
    <property type="match status" value="1"/>
</dbReference>
<dbReference type="PANTHER" id="PTHR44329">
    <property type="entry name" value="SERINE/THREONINE-PROTEIN KINASE TNNI3K-RELATED"/>
    <property type="match status" value="1"/>
</dbReference>
<gene>
    <name evidence="6" type="ORF">PF010_g23090</name>
</gene>
<dbReference type="InterPro" id="IPR000719">
    <property type="entry name" value="Prot_kinase_dom"/>
</dbReference>
<evidence type="ECO:0000256" key="3">
    <source>
        <dbReference type="ARBA" id="ARBA00022840"/>
    </source>
</evidence>
<dbReference type="InterPro" id="IPR011009">
    <property type="entry name" value="Kinase-like_dom_sf"/>
</dbReference>
<accession>A0A6G0K702</accession>
<evidence type="ECO:0000259" key="5">
    <source>
        <dbReference type="PROSITE" id="PS50011"/>
    </source>
</evidence>
<dbReference type="InterPro" id="IPR001245">
    <property type="entry name" value="Ser-Thr/Tyr_kinase_cat_dom"/>
</dbReference>
<comment type="caution">
    <text evidence="6">The sequence shown here is derived from an EMBL/GenBank/DDBJ whole genome shotgun (WGS) entry which is preliminary data.</text>
</comment>
<evidence type="ECO:0000313" key="7">
    <source>
        <dbReference type="Proteomes" id="UP000488956"/>
    </source>
</evidence>
<dbReference type="PROSITE" id="PS00108">
    <property type="entry name" value="PROTEIN_KINASE_ST"/>
    <property type="match status" value="1"/>
</dbReference>
<keyword evidence="2 4" id="KW-0547">Nucleotide-binding</keyword>
<feature type="binding site" evidence="4">
    <location>
        <position position="215"/>
    </location>
    <ligand>
        <name>ATP</name>
        <dbReference type="ChEBI" id="CHEBI:30616"/>
    </ligand>
</feature>
<keyword evidence="1" id="KW-0723">Serine/threonine-protein kinase</keyword>
<dbReference type="InterPro" id="IPR051681">
    <property type="entry name" value="Ser/Thr_Kinases-Pseudokinases"/>
</dbReference>
<organism evidence="6 7">
    <name type="scientific">Phytophthora fragariae</name>
    <dbReference type="NCBI Taxonomy" id="53985"/>
    <lineage>
        <taxon>Eukaryota</taxon>
        <taxon>Sar</taxon>
        <taxon>Stramenopiles</taxon>
        <taxon>Oomycota</taxon>
        <taxon>Peronosporomycetes</taxon>
        <taxon>Peronosporales</taxon>
        <taxon>Peronosporaceae</taxon>
        <taxon>Phytophthora</taxon>
    </lineage>
</organism>
<evidence type="ECO:0000256" key="2">
    <source>
        <dbReference type="ARBA" id="ARBA00022741"/>
    </source>
</evidence>
<dbReference type="Proteomes" id="UP000488956">
    <property type="component" value="Unassembled WGS sequence"/>
</dbReference>
<keyword evidence="1" id="KW-0418">Kinase</keyword>
<evidence type="ECO:0000313" key="6">
    <source>
        <dbReference type="EMBL" id="KAE9078559.1"/>
    </source>
</evidence>
<sequence length="501" mass="56273">MCIIEAATNQLPWGTDRSDKLVNVKVKVKGLIPPKPSMLTKHQWHLVRRMCAKDPAARPDIQKVTHQLRCFAAVENEVIKQHNICRSDEYCLQAQEMVFMQFNKLYGAELESNDIDSLNSYGSDDINECETVEHITKMAALQVLDSQWKTRVQDPQQEISDSFADLQLGDAEDCEISVHPWRINPKDLTWRTEIGTGGFGKVFSGTWLSAAVAIKEFKKTTEADLEMFRRELDIWYLLNHPHIVNLFGAGDEDKYYFICDLANSKSKGNLSRCGSNFEKKHVWKLLYQTASALQHLHSRGIVHGDVKGNNVLIKGDGQAQLTDFGLSFRQTGMTNNSTAPTTAAVRWKAPECFTKTGSSSISPTPASNREATAMSDVYALGMCILEAVSGRFPWGFIPDLAVEHHVRNGEIPQQPSCFTNTEWELVKRMCRFEKEKRLQLPIVVKLLGIFAFDNVAHVADRLFLSKMVSDSAQAKLEVRPQRGLEFPIGANFHTAGNLLAA</sequence>
<evidence type="ECO:0000256" key="4">
    <source>
        <dbReference type="PROSITE-ProRule" id="PRU10141"/>
    </source>
</evidence>
<proteinExistence type="predicted"/>
<dbReference type="EMBL" id="QXFX01002290">
    <property type="protein sequence ID" value="KAE9078559.1"/>
    <property type="molecule type" value="Genomic_DNA"/>
</dbReference>
<dbReference type="AlphaFoldDB" id="A0A6G0K702"/>
<dbReference type="PANTHER" id="PTHR44329:SF214">
    <property type="entry name" value="PROTEIN KINASE DOMAIN-CONTAINING PROTEIN"/>
    <property type="match status" value="1"/>
</dbReference>
<dbReference type="PROSITE" id="PS50011">
    <property type="entry name" value="PROTEIN_KINASE_DOM"/>
    <property type="match status" value="1"/>
</dbReference>
<dbReference type="InterPro" id="IPR017441">
    <property type="entry name" value="Protein_kinase_ATP_BS"/>
</dbReference>
<name>A0A6G0K702_9STRA</name>
<dbReference type="GO" id="GO:0005524">
    <property type="term" value="F:ATP binding"/>
    <property type="evidence" value="ECO:0007669"/>
    <property type="project" value="UniProtKB-UniRule"/>
</dbReference>
<evidence type="ECO:0000256" key="1">
    <source>
        <dbReference type="ARBA" id="ARBA00022527"/>
    </source>
</evidence>
<protein>
    <recommendedName>
        <fullName evidence="5">Protein kinase domain-containing protein</fullName>
    </recommendedName>
</protein>
<dbReference type="SUPFAM" id="SSF56112">
    <property type="entry name" value="Protein kinase-like (PK-like)"/>
    <property type="match status" value="2"/>
</dbReference>
<dbReference type="PROSITE" id="PS00107">
    <property type="entry name" value="PROTEIN_KINASE_ATP"/>
    <property type="match status" value="1"/>
</dbReference>